<evidence type="ECO:0000256" key="1">
    <source>
        <dbReference type="ARBA" id="ARBA00001933"/>
    </source>
</evidence>
<name>A0A2N8Q0R8_ENTAV</name>
<comment type="similarity">
    <text evidence="2 9">Belongs to the group II decarboxylase family.</text>
</comment>
<evidence type="ECO:0000313" key="14">
    <source>
        <dbReference type="EMBL" id="RVU94050.1"/>
    </source>
</evidence>
<dbReference type="Proteomes" id="UP000288388">
    <property type="component" value="Unassembled WGS sequence"/>
</dbReference>
<dbReference type="InterPro" id="IPR015421">
    <property type="entry name" value="PyrdxlP-dep_Trfase_major"/>
</dbReference>
<dbReference type="InterPro" id="IPR010107">
    <property type="entry name" value="Glutamate_decarboxylase"/>
</dbReference>
<evidence type="ECO:0000313" key="15">
    <source>
        <dbReference type="EMBL" id="TRZ35042.1"/>
    </source>
</evidence>
<dbReference type="GO" id="GO:0006538">
    <property type="term" value="P:L-glutamate catabolic process"/>
    <property type="evidence" value="ECO:0007669"/>
    <property type="project" value="TreeGrafter"/>
</dbReference>
<dbReference type="GO" id="GO:0005829">
    <property type="term" value="C:cytosol"/>
    <property type="evidence" value="ECO:0007669"/>
    <property type="project" value="TreeGrafter"/>
</dbReference>
<dbReference type="Gene3D" id="3.40.640.10">
    <property type="entry name" value="Type I PLP-dependent aspartate aminotransferase-like (Major domain)"/>
    <property type="match status" value="1"/>
</dbReference>
<dbReference type="EC" id="4.1.1.15" evidence="3 10"/>
<comment type="catalytic activity">
    <reaction evidence="7 10">
        <text>L-glutamate + H(+) = 4-aminobutanoate + CO2</text>
        <dbReference type="Rhea" id="RHEA:17785"/>
        <dbReference type="ChEBI" id="CHEBI:15378"/>
        <dbReference type="ChEBI" id="CHEBI:16526"/>
        <dbReference type="ChEBI" id="CHEBI:29985"/>
        <dbReference type="ChEBI" id="CHEBI:59888"/>
        <dbReference type="EC" id="4.1.1.15"/>
    </reaction>
</comment>
<gene>
    <name evidence="15" type="ORF">AUF17_13570</name>
    <name evidence="14" type="ORF">EK398_03765</name>
    <name evidence="12" type="ORF">P7D43_01160</name>
    <name evidence="13" type="ORF">P7D79_09310</name>
</gene>
<dbReference type="EMBL" id="JARPWY010000021">
    <property type="protein sequence ID" value="MDT2514429.1"/>
    <property type="molecule type" value="Genomic_DNA"/>
</dbReference>
<dbReference type="EMBL" id="JARPWH010000002">
    <property type="protein sequence ID" value="MDT2400965.1"/>
    <property type="molecule type" value="Genomic_DNA"/>
</dbReference>
<evidence type="ECO:0000256" key="9">
    <source>
        <dbReference type="RuleBase" id="RU000382"/>
    </source>
</evidence>
<dbReference type="GO" id="GO:0004351">
    <property type="term" value="F:glutamate decarboxylase activity"/>
    <property type="evidence" value="ECO:0007669"/>
    <property type="project" value="UniProtKB-EC"/>
</dbReference>
<evidence type="ECO:0000313" key="17">
    <source>
        <dbReference type="Proteomes" id="UP000316316"/>
    </source>
</evidence>
<organism evidence="14 16">
    <name type="scientific">Enterococcus avium</name>
    <name type="common">Streptococcus avium</name>
    <dbReference type="NCBI Taxonomy" id="33945"/>
    <lineage>
        <taxon>Bacteria</taxon>
        <taxon>Bacillati</taxon>
        <taxon>Bacillota</taxon>
        <taxon>Bacilli</taxon>
        <taxon>Lactobacillales</taxon>
        <taxon>Enterococcaceae</taxon>
        <taxon>Enterococcus</taxon>
    </lineage>
</organism>
<evidence type="ECO:0000313" key="18">
    <source>
        <dbReference type="Proteomes" id="UP001264335"/>
    </source>
</evidence>
<evidence type="ECO:0000256" key="8">
    <source>
        <dbReference type="PIRSR" id="PIRSR602129-50"/>
    </source>
</evidence>
<dbReference type="RefSeq" id="WP_016181643.1">
    <property type="nucleotide sequence ID" value="NZ_CAAKNX010000147.1"/>
</dbReference>
<dbReference type="Gene3D" id="4.10.280.50">
    <property type="match status" value="1"/>
</dbReference>
<dbReference type="SMR" id="A0A2N8Q0R8"/>
<evidence type="ECO:0000256" key="11">
    <source>
        <dbReference type="SAM" id="MobiDB-lite"/>
    </source>
</evidence>
<proteinExistence type="inferred from homology"/>
<dbReference type="InterPro" id="IPR015424">
    <property type="entry name" value="PyrdxlP-dep_Trfase"/>
</dbReference>
<evidence type="ECO:0000256" key="3">
    <source>
        <dbReference type="ARBA" id="ARBA00012421"/>
    </source>
</evidence>
<dbReference type="InterPro" id="IPR002129">
    <property type="entry name" value="PyrdxlP-dep_de-COase"/>
</dbReference>
<evidence type="ECO:0000256" key="6">
    <source>
        <dbReference type="ARBA" id="ARBA00023239"/>
    </source>
</evidence>
<dbReference type="AlphaFoldDB" id="A0A2N8Q0R8"/>
<comment type="cofactor">
    <cofactor evidence="1 8 9">
        <name>pyridoxal 5'-phosphate</name>
        <dbReference type="ChEBI" id="CHEBI:597326"/>
    </cofactor>
</comment>
<feature type="modified residue" description="N6-(pyridoxal phosphate)lysine" evidence="8">
    <location>
        <position position="277"/>
    </location>
</feature>
<dbReference type="PANTHER" id="PTHR43321:SF3">
    <property type="entry name" value="GLUTAMATE DECARBOXYLASE"/>
    <property type="match status" value="1"/>
</dbReference>
<reference evidence="14 16" key="2">
    <citation type="submission" date="2018-12" db="EMBL/GenBank/DDBJ databases">
        <title>A novel vanA-carrying plasmid in a clinical isolate of Enterococcus avium.</title>
        <authorList>
            <person name="Bernasconi O.J."/>
            <person name="Luzzaro F."/>
            <person name="Endimiani A."/>
        </authorList>
    </citation>
    <scope>NUCLEOTIDE SEQUENCE [LARGE SCALE GENOMIC DNA]</scope>
    <source>
        <strain evidence="14 16">LC0559/18</strain>
    </source>
</reference>
<protein>
    <recommendedName>
        <fullName evidence="3 10">Glutamate decarboxylase</fullName>
        <ecNumber evidence="3 10">4.1.1.15</ecNumber>
    </recommendedName>
</protein>
<evidence type="ECO:0000256" key="5">
    <source>
        <dbReference type="ARBA" id="ARBA00022898"/>
    </source>
</evidence>
<accession>A0A2N8Q0R8</accession>
<dbReference type="GO" id="GO:0030170">
    <property type="term" value="F:pyridoxal phosphate binding"/>
    <property type="evidence" value="ECO:0007669"/>
    <property type="project" value="InterPro"/>
</dbReference>
<evidence type="ECO:0000256" key="4">
    <source>
        <dbReference type="ARBA" id="ARBA00022793"/>
    </source>
</evidence>
<feature type="region of interest" description="Disordered" evidence="11">
    <location>
        <begin position="1"/>
        <end position="31"/>
    </location>
</feature>
<dbReference type="Proteomes" id="UP001264335">
    <property type="component" value="Unassembled WGS sequence"/>
</dbReference>
<dbReference type="SUPFAM" id="SSF53383">
    <property type="entry name" value="PLP-dependent transferases"/>
    <property type="match status" value="1"/>
</dbReference>
<dbReference type="Proteomes" id="UP001260773">
    <property type="component" value="Unassembled WGS sequence"/>
</dbReference>
<evidence type="ECO:0000256" key="10">
    <source>
        <dbReference type="RuleBase" id="RU361171"/>
    </source>
</evidence>
<dbReference type="PANTHER" id="PTHR43321">
    <property type="entry name" value="GLUTAMATE DECARBOXYLASE"/>
    <property type="match status" value="1"/>
</dbReference>
<dbReference type="NCBIfam" id="TIGR01788">
    <property type="entry name" value="Glu-decarb-GAD"/>
    <property type="match status" value="1"/>
</dbReference>
<keyword evidence="4 10" id="KW-0210">Decarboxylase</keyword>
<keyword evidence="5 8" id="KW-0663">Pyridoxal phosphate</keyword>
<dbReference type="GO" id="GO:0004058">
    <property type="term" value="F:aromatic-L-amino-acid decarboxylase activity"/>
    <property type="evidence" value="ECO:0007669"/>
    <property type="project" value="UniProtKB-ARBA"/>
</dbReference>
<reference evidence="15 17" key="1">
    <citation type="submission" date="2017-10" db="EMBL/GenBank/DDBJ databases">
        <title>FDA dAtabase for Regulatory Grade micrObial Sequences (FDA-ARGOS): Supporting development and validation of Infectious Disease Dx tests.</title>
        <authorList>
            <person name="Campos J."/>
            <person name="Goldberg B."/>
            <person name="Tallon L.J."/>
            <person name="Sadzewicz L."/>
            <person name="Sengamalay N."/>
            <person name="Ott S."/>
            <person name="Godinez A."/>
            <person name="Nagaraj S."/>
            <person name="Vyas G."/>
            <person name="Aluvathingal J."/>
            <person name="Nadendla S."/>
            <person name="Geyer C."/>
            <person name="Nandy P."/>
            <person name="Hobson J."/>
            <person name="Sichtig H."/>
        </authorList>
    </citation>
    <scope>NUCLEOTIDE SEQUENCE [LARGE SCALE GENOMIC DNA]</scope>
    <source>
        <strain evidence="15 17">FDAARGOS_185</strain>
    </source>
</reference>
<dbReference type="GeneID" id="69569797"/>
<sequence>MHTDYLESSFLGSREAARSMPKQVLPDEGMNPDTAETLVNHIRLNEAKADQNLATFCTTQMEPQADRLMLGSLETNAIDKSEYPKTTAMENYSISMIAHMWNIGEGKELYKDFIGTSTVGSSEGCMLGGLALLHSWKHRAKAAGLDIDNLHEHKPNLVIMSAFQVVWEKFCTYWNVEMREIPMDENHMSLNTDIVMDYVDENTIGVVGIQGITYTGQVDDIQKLDELVSEYNKTAKLPIKIHVDAAFGGFFAPFVDGFKPWDFRLKNVASINVSGHKYGMVYPGIGWIVWRENTEEYLPSEMRFAVPYLGSSVDSIAINFSHSGAHIVAQYYNLIRFGREGFTAIMNNVREVSKRINTELKALGIFDIINDGSKLPINCWKIADNIELTWNLYDLEDKLKEYGWQVPAYPLPKDLDDVTISRIVVRPAMTMAICDDFIDDLHRAIDDLNRNHLIHHAS</sequence>
<evidence type="ECO:0000313" key="13">
    <source>
        <dbReference type="EMBL" id="MDT2514429.1"/>
    </source>
</evidence>
<evidence type="ECO:0000313" key="12">
    <source>
        <dbReference type="EMBL" id="MDT2400965.1"/>
    </source>
</evidence>
<reference evidence="12 18" key="3">
    <citation type="submission" date="2023-03" db="EMBL/GenBank/DDBJ databases">
        <authorList>
            <person name="Shen W."/>
            <person name="Cai J."/>
        </authorList>
    </citation>
    <scope>NUCLEOTIDE SEQUENCE</scope>
    <source>
        <strain evidence="12">P33-2</strain>
        <strain evidence="13 18">Y2</strain>
    </source>
</reference>
<dbReference type="Gene3D" id="3.90.1150.160">
    <property type="match status" value="1"/>
</dbReference>
<dbReference type="EMBL" id="PDXQ01000001">
    <property type="protein sequence ID" value="TRZ35042.1"/>
    <property type="molecule type" value="Genomic_DNA"/>
</dbReference>
<dbReference type="Pfam" id="PF00282">
    <property type="entry name" value="Pyridoxal_deC"/>
    <property type="match status" value="1"/>
</dbReference>
<comment type="caution">
    <text evidence="14">The sequence shown here is derived from an EMBL/GenBank/DDBJ whole genome shotgun (WGS) entry which is preliminary data.</text>
</comment>
<evidence type="ECO:0000256" key="7">
    <source>
        <dbReference type="ARBA" id="ARBA00048868"/>
    </source>
</evidence>
<dbReference type="EMBL" id="RYZS01000001">
    <property type="protein sequence ID" value="RVU94050.1"/>
    <property type="molecule type" value="Genomic_DNA"/>
</dbReference>
<evidence type="ECO:0000313" key="16">
    <source>
        <dbReference type="Proteomes" id="UP000288388"/>
    </source>
</evidence>
<keyword evidence="6 9" id="KW-0456">Lyase</keyword>
<dbReference type="Proteomes" id="UP000316316">
    <property type="component" value="Unassembled WGS sequence"/>
</dbReference>
<evidence type="ECO:0000256" key="2">
    <source>
        <dbReference type="ARBA" id="ARBA00009533"/>
    </source>
</evidence>